<evidence type="ECO:0000256" key="1">
    <source>
        <dbReference type="SAM" id="Coils"/>
    </source>
</evidence>
<dbReference type="Pfam" id="PF03372">
    <property type="entry name" value="Exo_endo_phos"/>
    <property type="match status" value="1"/>
</dbReference>
<evidence type="ECO:0000313" key="4">
    <source>
        <dbReference type="Proteomes" id="UP000499080"/>
    </source>
</evidence>
<dbReference type="Gene3D" id="3.60.10.10">
    <property type="entry name" value="Endonuclease/exonuclease/phosphatase"/>
    <property type="match status" value="2"/>
</dbReference>
<comment type="caution">
    <text evidence="3">The sequence shown here is derived from an EMBL/GenBank/DDBJ whole genome shotgun (WGS) entry which is preliminary data.</text>
</comment>
<keyword evidence="3" id="KW-0808">Transferase</keyword>
<dbReference type="InterPro" id="IPR036691">
    <property type="entry name" value="Endo/exonu/phosph_ase_sf"/>
</dbReference>
<dbReference type="AlphaFoldDB" id="A0A4Y2CZD8"/>
<proteinExistence type="predicted"/>
<feature type="coiled-coil region" evidence="1">
    <location>
        <begin position="214"/>
        <end position="241"/>
    </location>
</feature>
<dbReference type="PANTHER" id="PTHR33273:SF2">
    <property type="entry name" value="ENDONUCLEASE_EXONUCLEASE_PHOSPHATASE DOMAIN-CONTAINING PROTEIN"/>
    <property type="match status" value="1"/>
</dbReference>
<name>A0A4Y2CZD8_ARAVE</name>
<dbReference type="SUPFAM" id="SSF56219">
    <property type="entry name" value="DNase I-like"/>
    <property type="match status" value="1"/>
</dbReference>
<protein>
    <submittedName>
        <fullName evidence="3">Putative RNA-directed DNA polymerase from transposon X-element</fullName>
    </submittedName>
</protein>
<gene>
    <name evidence="3" type="primary">X-elementORF2_230</name>
    <name evidence="3" type="ORF">AVEN_63660_1</name>
</gene>
<dbReference type="OrthoDB" id="7474049at2759"/>
<feature type="domain" description="Endonuclease/exonuclease/phosphatase" evidence="2">
    <location>
        <begin position="11"/>
        <end position="178"/>
    </location>
</feature>
<sequence>MGFCPSGVCAVTWNANGLLGKIDDLREFISRTKPDILLIQGSRLAAADNITVPNYTLYSTPSRTYRRCRGTAILIKSTIKHQYLPNPTLRSIEATMVIVNLPNTPPRVAIFIAGDLNAKHRNWNCTVNCKNGKLLLNFAGKPNAKIIAPDTPTHFHRKGAAILDLALARNIPHVVSAYSLNELSNDHLPVKFLIDTGTPVENPKKFLPNWRKYKSHLLRQTEEIEAEVERLTAEIITAFREWGSWRELIKSKATDEINQQVRERNKCKKTWQKTRHPTDKNKLNRAQSYLRKLYCDHNEKKMTNLITGIDPGVDTLWKLVKTYMNDRIKMPPIITDSQVAYKDIEKAETIADILALQFQNNDLSHPPHPHGIHR</sequence>
<keyword evidence="4" id="KW-1185">Reference proteome</keyword>
<dbReference type="GO" id="GO:0003964">
    <property type="term" value="F:RNA-directed DNA polymerase activity"/>
    <property type="evidence" value="ECO:0007669"/>
    <property type="project" value="UniProtKB-KW"/>
</dbReference>
<keyword evidence="3" id="KW-0695">RNA-directed DNA polymerase</keyword>
<dbReference type="EMBL" id="BGPR01087993">
    <property type="protein sequence ID" value="GBM09469.1"/>
    <property type="molecule type" value="Genomic_DNA"/>
</dbReference>
<evidence type="ECO:0000259" key="2">
    <source>
        <dbReference type="Pfam" id="PF03372"/>
    </source>
</evidence>
<keyword evidence="1" id="KW-0175">Coiled coil</keyword>
<organism evidence="3 4">
    <name type="scientific">Araneus ventricosus</name>
    <name type="common">Orbweaver spider</name>
    <name type="synonym">Epeira ventricosa</name>
    <dbReference type="NCBI Taxonomy" id="182803"/>
    <lineage>
        <taxon>Eukaryota</taxon>
        <taxon>Metazoa</taxon>
        <taxon>Ecdysozoa</taxon>
        <taxon>Arthropoda</taxon>
        <taxon>Chelicerata</taxon>
        <taxon>Arachnida</taxon>
        <taxon>Araneae</taxon>
        <taxon>Araneomorphae</taxon>
        <taxon>Entelegynae</taxon>
        <taxon>Araneoidea</taxon>
        <taxon>Araneidae</taxon>
        <taxon>Araneus</taxon>
    </lineage>
</organism>
<dbReference type="Proteomes" id="UP000499080">
    <property type="component" value="Unassembled WGS sequence"/>
</dbReference>
<evidence type="ECO:0000313" key="3">
    <source>
        <dbReference type="EMBL" id="GBM09469.1"/>
    </source>
</evidence>
<keyword evidence="3" id="KW-0548">Nucleotidyltransferase</keyword>
<accession>A0A4Y2CZD8</accession>
<dbReference type="InterPro" id="IPR005135">
    <property type="entry name" value="Endo/exonuclease/phosphatase"/>
</dbReference>
<dbReference type="PANTHER" id="PTHR33273">
    <property type="entry name" value="DOMAIN-CONTAINING PROTEIN, PUTATIVE-RELATED"/>
    <property type="match status" value="1"/>
</dbReference>
<reference evidence="3 4" key="1">
    <citation type="journal article" date="2019" name="Sci. Rep.">
        <title>Orb-weaving spider Araneus ventricosus genome elucidates the spidroin gene catalogue.</title>
        <authorList>
            <person name="Kono N."/>
            <person name="Nakamura H."/>
            <person name="Ohtoshi R."/>
            <person name="Moran D.A.P."/>
            <person name="Shinohara A."/>
            <person name="Yoshida Y."/>
            <person name="Fujiwara M."/>
            <person name="Mori M."/>
            <person name="Tomita M."/>
            <person name="Arakawa K."/>
        </authorList>
    </citation>
    <scope>NUCLEOTIDE SEQUENCE [LARGE SCALE GENOMIC DNA]</scope>
</reference>